<dbReference type="OrthoDB" id="2049136at2"/>
<gene>
    <name evidence="1" type="ORF">DesyoDRAFT_2823</name>
</gene>
<reference evidence="1 2" key="1">
    <citation type="submission" date="2011-11" db="EMBL/GenBank/DDBJ databases">
        <title>The Noncontiguous Finished genome of Desulfosporosinus youngiae DSM 17734.</title>
        <authorList>
            <consortium name="US DOE Joint Genome Institute (JGI-PGF)"/>
            <person name="Lucas S."/>
            <person name="Han J."/>
            <person name="Lapidus A."/>
            <person name="Cheng J.-F."/>
            <person name="Goodwin L."/>
            <person name="Pitluck S."/>
            <person name="Peters L."/>
            <person name="Ovchinnikova G."/>
            <person name="Lu M."/>
            <person name="Land M.L."/>
            <person name="Hauser L."/>
            <person name="Pester M."/>
            <person name="Spring S."/>
            <person name="Ollivier B."/>
            <person name="Rattei T."/>
            <person name="Klenk H.-P."/>
            <person name="Wagner M."/>
            <person name="Loy A."/>
            <person name="Woyke T.J."/>
        </authorList>
    </citation>
    <scope>NUCLEOTIDE SEQUENCE [LARGE SCALE GENOMIC DNA]</scope>
    <source>
        <strain evidence="1 2">DSM 17734</strain>
    </source>
</reference>
<dbReference type="eggNOG" id="ENOG502ZAS4">
    <property type="taxonomic scope" value="Bacteria"/>
</dbReference>
<proteinExistence type="predicted"/>
<dbReference type="HOGENOM" id="CLU_040998_0_0_9"/>
<evidence type="ECO:0000313" key="2">
    <source>
        <dbReference type="Proteomes" id="UP000005104"/>
    </source>
</evidence>
<organism evidence="1 2">
    <name type="scientific">Desulfosporosinus youngiae DSM 17734</name>
    <dbReference type="NCBI Taxonomy" id="768710"/>
    <lineage>
        <taxon>Bacteria</taxon>
        <taxon>Bacillati</taxon>
        <taxon>Bacillota</taxon>
        <taxon>Clostridia</taxon>
        <taxon>Eubacteriales</taxon>
        <taxon>Desulfitobacteriaceae</taxon>
        <taxon>Desulfosporosinus</taxon>
    </lineage>
</organism>
<accession>H5XVD6</accession>
<evidence type="ECO:0000313" key="1">
    <source>
        <dbReference type="EMBL" id="EHQ89872.1"/>
    </source>
</evidence>
<dbReference type="EMBL" id="CM001441">
    <property type="protein sequence ID" value="EHQ89872.1"/>
    <property type="molecule type" value="Genomic_DNA"/>
</dbReference>
<sequence length="353" mass="40467">MATEDYKEGIPVMGKIPETLPEWKVYFDGNFWGHHGRERAGKEISLAKQFIWDGEVWLMPAIYTCSKGLVVDFCIQVPAERIRFFMDKWNLSMENDGTHFTEEQRMQIEADNPLTINVSPQVVLNGTVLSKTRGCGVSWNPCLPKVNDFEARNVIRHYGLDPAYGWAIWRAAFPWTKKRKPQIRTLSINLMQIPVAISGPHFQVSAPGERIEFTHPTSGAQNTLIVQEYDHREMSREDFDNQNQEFPTHYTVMSYTLSQDLPDDAFTVTDCLRSDQPRKKHNNPNNLQTTDGICFVIVGGADRPTAIIYGGNEQSKLHVVCSALHFPPVEDVEWRMVFYEKRREDLTVEIISA</sequence>
<dbReference type="AlphaFoldDB" id="H5XVD6"/>
<dbReference type="RefSeq" id="WP_007783995.1">
    <property type="nucleotide sequence ID" value="NZ_CM001441.1"/>
</dbReference>
<dbReference type="Proteomes" id="UP000005104">
    <property type="component" value="Chromosome"/>
</dbReference>
<dbReference type="STRING" id="768710.DesyoDRAFT_2823"/>
<name>H5XVD6_9FIRM</name>
<protein>
    <submittedName>
        <fullName evidence="1">Uncharacterized protein</fullName>
    </submittedName>
</protein>
<keyword evidence="2" id="KW-1185">Reference proteome</keyword>